<sequence length="405" mass="45962">MSATRTITVEDSPSDANADRPFTINFGPQHPAAHGVLRLVLELDGEVVERVDPHIGLLHRGTEKLIEHKTYLQAIPYFDRLDYVAPMNQEHAFVLAAEKLLGVEVPRRGKIIRTMFCEIGRILSHILNVTTQAMDVGALTPPLWGFEEREKLMTFYERACGARLHANYFRVGGVHKDLPQQLIDDIYAWTETWKKVSDEIEGLITDNRIFKQRNVDIGVVSKQQALDWGFTGVMLRGSGVPWDLRKAQPYEIYDELDFDIVIGKHGDCYDRYVCRIEEMHQSVKIIRQCIEKLEDGPVMTTDGKVGPPRRAEMKESMEALIHHFKLYTEGPKVPAGEVYTAVEAPKGEFGVYLVSTGENRPYRCKIRAPGYAHLQAMDWMNRGHMLADVSAIIGTLDIVFGEIDR</sequence>
<accession>A0ABV7MA57</accession>
<dbReference type="PROSITE" id="PS00535">
    <property type="entry name" value="COMPLEX1_49K"/>
    <property type="match status" value="1"/>
</dbReference>
<dbReference type="InterPro" id="IPR022885">
    <property type="entry name" value="NDH1_su_D/H"/>
</dbReference>
<dbReference type="InterPro" id="IPR001135">
    <property type="entry name" value="NADH_Q_OxRdtase_suD"/>
</dbReference>
<evidence type="ECO:0000256" key="6">
    <source>
        <dbReference type="ARBA" id="ARBA00023027"/>
    </source>
</evidence>
<dbReference type="EC" id="7.1.1.-" evidence="8"/>
<gene>
    <name evidence="8" type="primary">nuoD</name>
    <name evidence="11" type="ORF">ACFONP_02740</name>
</gene>
<evidence type="ECO:0000256" key="2">
    <source>
        <dbReference type="ARBA" id="ARBA00005769"/>
    </source>
</evidence>
<keyword evidence="4 8" id="KW-0874">Quinone</keyword>
<keyword evidence="5 8" id="KW-1278">Translocase</keyword>
<comment type="similarity">
    <text evidence="2 8 9">Belongs to the complex I 49 kDa subunit family.</text>
</comment>
<dbReference type="InterPro" id="IPR014029">
    <property type="entry name" value="NADH_UbQ_OxRdtase_49kDa_CS"/>
</dbReference>
<dbReference type="RefSeq" id="WP_189573045.1">
    <property type="nucleotide sequence ID" value="NZ_BMXU01000001.1"/>
</dbReference>
<dbReference type="Proteomes" id="UP001595607">
    <property type="component" value="Unassembled WGS sequence"/>
</dbReference>
<keyword evidence="6 8" id="KW-0520">NAD</keyword>
<dbReference type="HAMAP" id="MF_01358">
    <property type="entry name" value="NDH1_NuoD"/>
    <property type="match status" value="1"/>
</dbReference>
<proteinExistence type="inferred from homology"/>
<evidence type="ECO:0000313" key="11">
    <source>
        <dbReference type="EMBL" id="MFC3301650.1"/>
    </source>
</evidence>
<keyword evidence="3 8" id="KW-0813">Transport</keyword>
<evidence type="ECO:0000256" key="1">
    <source>
        <dbReference type="ARBA" id="ARBA00002378"/>
    </source>
</evidence>
<keyword evidence="12" id="KW-1185">Reference proteome</keyword>
<evidence type="ECO:0000256" key="7">
    <source>
        <dbReference type="ARBA" id="ARBA00023075"/>
    </source>
</evidence>
<dbReference type="PANTHER" id="PTHR11993">
    <property type="entry name" value="NADH-UBIQUINONE OXIDOREDUCTASE 49 KDA SUBUNIT"/>
    <property type="match status" value="1"/>
</dbReference>
<feature type="domain" description="NADH-quinone oxidoreductase subunit D" evidence="10">
    <location>
        <begin position="135"/>
        <end position="405"/>
    </location>
</feature>
<comment type="catalytic activity">
    <reaction evidence="8">
        <text>a quinone + NADH + 5 H(+)(in) = a quinol + NAD(+) + 4 H(+)(out)</text>
        <dbReference type="Rhea" id="RHEA:57888"/>
        <dbReference type="ChEBI" id="CHEBI:15378"/>
        <dbReference type="ChEBI" id="CHEBI:24646"/>
        <dbReference type="ChEBI" id="CHEBI:57540"/>
        <dbReference type="ChEBI" id="CHEBI:57945"/>
        <dbReference type="ChEBI" id="CHEBI:132124"/>
    </reaction>
</comment>
<organism evidence="11 12">
    <name type="scientific">Parvularcula lutaonensis</name>
    <dbReference type="NCBI Taxonomy" id="491923"/>
    <lineage>
        <taxon>Bacteria</taxon>
        <taxon>Pseudomonadati</taxon>
        <taxon>Pseudomonadota</taxon>
        <taxon>Alphaproteobacteria</taxon>
        <taxon>Parvularculales</taxon>
        <taxon>Parvularculaceae</taxon>
        <taxon>Parvularcula</taxon>
    </lineage>
</organism>
<keyword evidence="7 8" id="KW-0830">Ubiquinone</keyword>
<comment type="subunit">
    <text evidence="8">NDH-1 is composed of 14 different subunits. Subunits NuoB, C, D, E, F, and G constitute the peripheral sector of the complex.</text>
</comment>
<name>A0ABV7MA57_9PROT</name>
<evidence type="ECO:0000256" key="5">
    <source>
        <dbReference type="ARBA" id="ARBA00022967"/>
    </source>
</evidence>
<evidence type="ECO:0000313" key="12">
    <source>
        <dbReference type="Proteomes" id="UP001595607"/>
    </source>
</evidence>
<dbReference type="EMBL" id="JBHRVA010000002">
    <property type="protein sequence ID" value="MFC3301650.1"/>
    <property type="molecule type" value="Genomic_DNA"/>
</dbReference>
<comment type="caution">
    <text evidence="11">The sequence shown here is derived from an EMBL/GenBank/DDBJ whole genome shotgun (WGS) entry which is preliminary data.</text>
</comment>
<dbReference type="Pfam" id="PF00346">
    <property type="entry name" value="Complex1_49kDa"/>
    <property type="match status" value="1"/>
</dbReference>
<comment type="function">
    <text evidence="1 8">NDH-1 shuttles electrons from NADH, via FMN and iron-sulfur (Fe-S) centers, to quinones in the respiratory chain. The immediate electron acceptor for the enzyme in this species is believed to be ubiquinone. Couples the redox reaction to proton translocation (for every two electrons transferred, four hydrogen ions are translocated across the cytoplasmic membrane), and thus conserves the redox energy in a proton gradient.</text>
</comment>
<protein>
    <recommendedName>
        <fullName evidence="8">NADH-quinone oxidoreductase subunit D</fullName>
        <ecNumber evidence="8">7.1.1.-</ecNumber>
    </recommendedName>
    <alternativeName>
        <fullName evidence="8">NADH dehydrogenase I subunit D</fullName>
    </alternativeName>
    <alternativeName>
        <fullName evidence="8">NDH-1 subunit D</fullName>
    </alternativeName>
</protein>
<comment type="subcellular location">
    <subcellularLocation>
        <location evidence="8">Cell membrane</location>
        <topology evidence="8">Peripheral membrane protein</topology>
        <orientation evidence="8">Cytoplasmic side</orientation>
    </subcellularLocation>
</comment>
<reference evidence="12" key="1">
    <citation type="journal article" date="2019" name="Int. J. Syst. Evol. Microbiol.">
        <title>The Global Catalogue of Microorganisms (GCM) 10K type strain sequencing project: providing services to taxonomists for standard genome sequencing and annotation.</title>
        <authorList>
            <consortium name="The Broad Institute Genomics Platform"/>
            <consortium name="The Broad Institute Genome Sequencing Center for Infectious Disease"/>
            <person name="Wu L."/>
            <person name="Ma J."/>
        </authorList>
    </citation>
    <scope>NUCLEOTIDE SEQUENCE [LARGE SCALE GENOMIC DNA]</scope>
    <source>
        <strain evidence="12">KCTC 22245</strain>
    </source>
</reference>
<dbReference type="Gene3D" id="1.10.645.10">
    <property type="entry name" value="Cytochrome-c3 Hydrogenase, chain B"/>
    <property type="match status" value="1"/>
</dbReference>
<evidence type="ECO:0000256" key="4">
    <source>
        <dbReference type="ARBA" id="ARBA00022719"/>
    </source>
</evidence>
<evidence type="ECO:0000259" key="10">
    <source>
        <dbReference type="Pfam" id="PF00346"/>
    </source>
</evidence>
<dbReference type="NCBIfam" id="TIGR01962">
    <property type="entry name" value="NuoD"/>
    <property type="match status" value="1"/>
</dbReference>
<evidence type="ECO:0000256" key="9">
    <source>
        <dbReference type="RuleBase" id="RU003685"/>
    </source>
</evidence>
<keyword evidence="8" id="KW-0472">Membrane</keyword>
<dbReference type="InterPro" id="IPR029014">
    <property type="entry name" value="NiFe-Hase_large"/>
</dbReference>
<dbReference type="PANTHER" id="PTHR11993:SF10">
    <property type="entry name" value="NADH DEHYDROGENASE [UBIQUINONE] IRON-SULFUR PROTEIN 2, MITOCHONDRIAL"/>
    <property type="match status" value="1"/>
</dbReference>
<keyword evidence="8" id="KW-1003">Cell membrane</keyword>
<dbReference type="SUPFAM" id="SSF56762">
    <property type="entry name" value="HydB/Nqo4-like"/>
    <property type="match status" value="1"/>
</dbReference>
<evidence type="ECO:0000256" key="8">
    <source>
        <dbReference type="HAMAP-Rule" id="MF_01358"/>
    </source>
</evidence>
<evidence type="ECO:0000256" key="3">
    <source>
        <dbReference type="ARBA" id="ARBA00022448"/>
    </source>
</evidence>
<dbReference type="NCBIfam" id="NF004739">
    <property type="entry name" value="PRK06075.1"/>
    <property type="match status" value="1"/>
</dbReference>